<dbReference type="Pfam" id="PF04376">
    <property type="entry name" value="ATE_N"/>
    <property type="match status" value="1"/>
</dbReference>
<protein>
    <submittedName>
        <fullName evidence="3">Arginyl-tRNA--protein transferase 1</fullName>
    </submittedName>
</protein>
<keyword evidence="3" id="KW-0808">Transferase</keyword>
<proteinExistence type="predicted"/>
<dbReference type="AlphaFoldDB" id="A0A1S3Y957"/>
<dbReference type="RefSeq" id="XP_016448695.1">
    <property type="nucleotide sequence ID" value="XM_016593209.1"/>
</dbReference>
<dbReference type="InterPro" id="IPR017137">
    <property type="entry name" value="Arg-tRNA-P_Trfase_1_euk"/>
</dbReference>
<accession>A0A1S3Y957</accession>
<dbReference type="PANTHER" id="PTHR21367">
    <property type="entry name" value="ARGININE-TRNA-PROTEIN TRANSFERASE 1"/>
    <property type="match status" value="1"/>
</dbReference>
<reference evidence="3" key="1">
    <citation type="submission" date="2025-08" db="UniProtKB">
        <authorList>
            <consortium name="RefSeq"/>
        </authorList>
    </citation>
    <scope>IDENTIFICATION</scope>
</reference>
<dbReference type="STRING" id="4097.A0A1S3Y957"/>
<feature type="region of interest" description="Disordered" evidence="1">
    <location>
        <begin position="1"/>
        <end position="30"/>
    </location>
</feature>
<feature type="region of interest" description="Disordered" evidence="1">
    <location>
        <begin position="175"/>
        <end position="201"/>
    </location>
</feature>
<dbReference type="PANTHER" id="PTHR21367:SF1">
    <property type="entry name" value="ARGINYL-TRNA--PROTEIN TRANSFERASE 1"/>
    <property type="match status" value="1"/>
</dbReference>
<evidence type="ECO:0000256" key="1">
    <source>
        <dbReference type="SAM" id="MobiDB-lite"/>
    </source>
</evidence>
<dbReference type="InterPro" id="IPR007471">
    <property type="entry name" value="N-end_Aminoacyl_Trfase_N"/>
</dbReference>
<dbReference type="GO" id="GO:0004057">
    <property type="term" value="F:arginyl-tRNA--protein transferase activity"/>
    <property type="evidence" value="ECO:0000318"/>
    <property type="project" value="GO_Central"/>
</dbReference>
<dbReference type="GO" id="GO:0005737">
    <property type="term" value="C:cytoplasm"/>
    <property type="evidence" value="ECO:0000318"/>
    <property type="project" value="GO_Central"/>
</dbReference>
<sequence>MSEKKKMRSEASSSNSNSSGGGNSRGETVVADVGRRRNTCGYCKSGGPTSISHGVWARSLTVDDYQALLDRGWRRSGCFLYKPEMEKTCCPSYTIRLRAGEFVPSKEQRRVLKRMQRWVPFDVVKPLLDRKRYVVLSDIATENGEHLPPSILENYEEQNDEKQFHGSNDIFVGEDDEMDEPDFEDSDDELDPESSDVQLPKVENGDVGNVLIGLKEVRLRYKDLREAFGSSERRFMETQLHRYMRAVGTELSERIVYSLG</sequence>
<dbReference type="InterPro" id="IPR030700">
    <property type="entry name" value="N-end_Aminoacyl_Trfase"/>
</dbReference>
<dbReference type="PIRSF" id="PIRSF037207">
    <property type="entry name" value="ATE1_euk"/>
    <property type="match status" value="1"/>
</dbReference>
<feature type="domain" description="N-end aminoacyl transferase N-terminal" evidence="2">
    <location>
        <begin position="39"/>
        <end position="110"/>
    </location>
</feature>
<evidence type="ECO:0000259" key="2">
    <source>
        <dbReference type="Pfam" id="PF04376"/>
    </source>
</evidence>
<feature type="compositionally biased region" description="Acidic residues" evidence="1">
    <location>
        <begin position="175"/>
        <end position="194"/>
    </location>
</feature>
<dbReference type="OrthoDB" id="74183at2759"/>
<dbReference type="KEGG" id="nta:107773779"/>
<organism evidence="3">
    <name type="scientific">Nicotiana tabacum</name>
    <name type="common">Common tobacco</name>
    <dbReference type="NCBI Taxonomy" id="4097"/>
    <lineage>
        <taxon>Eukaryota</taxon>
        <taxon>Viridiplantae</taxon>
        <taxon>Streptophyta</taxon>
        <taxon>Embryophyta</taxon>
        <taxon>Tracheophyta</taxon>
        <taxon>Spermatophyta</taxon>
        <taxon>Magnoliopsida</taxon>
        <taxon>eudicotyledons</taxon>
        <taxon>Gunneridae</taxon>
        <taxon>Pentapetalae</taxon>
        <taxon>asterids</taxon>
        <taxon>lamiids</taxon>
        <taxon>Solanales</taxon>
        <taxon>Solanaceae</taxon>
        <taxon>Nicotianoideae</taxon>
        <taxon>Nicotianeae</taxon>
        <taxon>Nicotiana</taxon>
    </lineage>
</organism>
<name>A0A1S3Y957_TOBAC</name>
<gene>
    <name evidence="3" type="primary">LOC107773779</name>
</gene>
<dbReference type="PaxDb" id="4097-A0A1S3Y957"/>
<evidence type="ECO:0000313" key="3">
    <source>
        <dbReference type="RefSeq" id="XP_016448695.1"/>
    </source>
</evidence>
<dbReference type="GO" id="GO:0010498">
    <property type="term" value="P:proteasomal protein catabolic process"/>
    <property type="evidence" value="ECO:0000318"/>
    <property type="project" value="GO_Central"/>
</dbReference>